<proteinExistence type="predicted"/>
<comment type="caution">
    <text evidence="1">The sequence shown here is derived from an EMBL/GenBank/DDBJ whole genome shotgun (WGS) entry which is preliminary data.</text>
</comment>
<sequence>MSEQQRQQQIIQWIEQDEMRMLALRAAKQLALNDWCLAAGFVRNLVWDRLHDFTQSTPLNDIDVIYFNPENTSVDVEKEFERQLGDIADLPWSVKNQARMHLLHDHAPYSSSSEAMSYWVETETVIGAKLNDNNQVELVAPVGTAELFEFSITPNPRHGNTLVLLERVQSKGWLARWPKLRLQLPQS</sequence>
<dbReference type="EMBL" id="JMPJ01000060">
    <property type="protein sequence ID" value="KFC80049.1"/>
    <property type="molecule type" value="Genomic_DNA"/>
</dbReference>
<dbReference type="Pfam" id="PF06042">
    <property type="entry name" value="NTP_transf_6"/>
    <property type="match status" value="1"/>
</dbReference>
<dbReference type="OrthoDB" id="9805247at2"/>
<gene>
    <name evidence="1" type="ORF">GEAM_2518</name>
</gene>
<dbReference type="eggNOG" id="COG3575">
    <property type="taxonomic scope" value="Bacteria"/>
</dbReference>
<evidence type="ECO:0000313" key="2">
    <source>
        <dbReference type="Proteomes" id="UP000028640"/>
    </source>
</evidence>
<dbReference type="InterPro" id="IPR009267">
    <property type="entry name" value="NTP_transf_6"/>
</dbReference>
<name>A0A085G8K4_EWIA3</name>
<dbReference type="PANTHER" id="PTHR39166:SF1">
    <property type="entry name" value="BLL1166 PROTEIN"/>
    <property type="match status" value="1"/>
</dbReference>
<organism evidence="1 2">
    <name type="scientific">Ewingella americana (strain ATCC 33852 / DSM 4580 / CCUG 14506 / JCM 5911 / LMG 7869 / NCTC 12157 / CDC 1468-78)</name>
    <dbReference type="NCBI Taxonomy" id="910964"/>
    <lineage>
        <taxon>Bacteria</taxon>
        <taxon>Pseudomonadati</taxon>
        <taxon>Pseudomonadota</taxon>
        <taxon>Gammaproteobacteria</taxon>
        <taxon>Enterobacterales</taxon>
        <taxon>Yersiniaceae</taxon>
        <taxon>Ewingella</taxon>
    </lineage>
</organism>
<dbReference type="RefSeq" id="WP_034792005.1">
    <property type="nucleotide sequence ID" value="NZ_JMPJ01000060.1"/>
</dbReference>
<accession>A0A085G8K4</accession>
<evidence type="ECO:0008006" key="3">
    <source>
        <dbReference type="Google" id="ProtNLM"/>
    </source>
</evidence>
<dbReference type="STRING" id="910964.GEAM_2518"/>
<protein>
    <recommendedName>
        <fullName evidence="3">Nitrate reductase</fullName>
    </recommendedName>
</protein>
<dbReference type="Proteomes" id="UP000028640">
    <property type="component" value="Unassembled WGS sequence"/>
</dbReference>
<evidence type="ECO:0000313" key="1">
    <source>
        <dbReference type="EMBL" id="KFC80049.1"/>
    </source>
</evidence>
<keyword evidence="2" id="KW-1185">Reference proteome</keyword>
<reference evidence="1 2" key="1">
    <citation type="submission" date="2014-05" db="EMBL/GenBank/DDBJ databases">
        <title>ATOL: Assembling a taxonomically balanced genome-scale reconstruction of the evolutionary history of the Enterobacteriaceae.</title>
        <authorList>
            <person name="Plunkett G.III."/>
            <person name="Neeno-Eckwall E.C."/>
            <person name="Glasner J.D."/>
            <person name="Perna N.T."/>
        </authorList>
    </citation>
    <scope>NUCLEOTIDE SEQUENCE [LARGE SCALE GENOMIC DNA]</scope>
    <source>
        <strain evidence="1 2">ATCC 33852</strain>
    </source>
</reference>
<dbReference type="GeneID" id="78382738"/>
<dbReference type="PANTHER" id="PTHR39166">
    <property type="entry name" value="BLL1166 PROTEIN"/>
    <property type="match status" value="1"/>
</dbReference>
<dbReference type="AlphaFoldDB" id="A0A085G8K4"/>